<dbReference type="KEGG" id="prr:AT705_21100"/>
<evidence type="ECO:0000313" key="2">
    <source>
        <dbReference type="EMBL" id="ALU45444.1"/>
    </source>
</evidence>
<sequence length="84" mass="10051">MFIVFFNVLFLLVGLFILGLYLKSPSDYIFGSEVYGFWYSSSSHYWGYIFLVNLLPFLSTLLFFKKKRWLSSFLLLVNFYIVFL</sequence>
<keyword evidence="1" id="KW-0812">Transmembrane</keyword>
<dbReference type="EMBL" id="CP013612">
    <property type="protein sequence ID" value="ALU45444.1"/>
    <property type="molecule type" value="Genomic_DNA"/>
</dbReference>
<evidence type="ECO:0000313" key="3">
    <source>
        <dbReference type="Proteomes" id="UP000069015"/>
    </source>
</evidence>
<dbReference type="AlphaFoldDB" id="A0A0U2XC51"/>
<evidence type="ECO:0000256" key="1">
    <source>
        <dbReference type="SAM" id="Phobius"/>
    </source>
</evidence>
<reference evidence="2 3" key="1">
    <citation type="submission" date="2015-12" db="EMBL/GenBank/DDBJ databases">
        <title>Complete genome sequence of Pseudoalteromonas rubra SCSIO 6842, harboring a conjugative plasmid.</title>
        <authorList>
            <person name="Li B."/>
            <person name="Wang X."/>
        </authorList>
    </citation>
    <scope>NUCLEOTIDE SEQUENCE [LARGE SCALE GENOMIC DNA]</scope>
    <source>
        <strain evidence="2 3">SCSIO 6842</strain>
    </source>
</reference>
<keyword evidence="1" id="KW-0472">Membrane</keyword>
<feature type="transmembrane region" description="Helical" evidence="1">
    <location>
        <begin position="46"/>
        <end position="64"/>
    </location>
</feature>
<keyword evidence="1" id="KW-1133">Transmembrane helix</keyword>
<gene>
    <name evidence="2" type="ORF">AT705_21100</name>
</gene>
<organism evidence="2 3">
    <name type="scientific">Pseudoalteromonas rubra</name>
    <dbReference type="NCBI Taxonomy" id="43658"/>
    <lineage>
        <taxon>Bacteria</taxon>
        <taxon>Pseudomonadati</taxon>
        <taxon>Pseudomonadota</taxon>
        <taxon>Gammaproteobacteria</taxon>
        <taxon>Alteromonadales</taxon>
        <taxon>Pseudoalteromonadaceae</taxon>
        <taxon>Pseudoalteromonas</taxon>
    </lineage>
</organism>
<protein>
    <submittedName>
        <fullName evidence="2">Uncharacterized protein</fullName>
    </submittedName>
</protein>
<proteinExistence type="predicted"/>
<accession>A0A0U2XC51</accession>
<dbReference type="Proteomes" id="UP000069015">
    <property type="component" value="Chromosome 2"/>
</dbReference>
<name>A0A0U2XC51_9GAMM</name>